<evidence type="ECO:0000256" key="1">
    <source>
        <dbReference type="ARBA" id="ARBA00023239"/>
    </source>
</evidence>
<dbReference type="CDD" id="cd05007">
    <property type="entry name" value="SIS_Etherase"/>
    <property type="match status" value="1"/>
</dbReference>
<reference evidence="5" key="1">
    <citation type="submission" date="2017-04" db="EMBL/GenBank/DDBJ databases">
        <authorList>
            <person name="Varghese N."/>
            <person name="Submissions S."/>
        </authorList>
    </citation>
    <scope>NUCLEOTIDE SEQUENCE [LARGE SCALE GENOMIC DNA]</scope>
</reference>
<dbReference type="RefSeq" id="WP_244557419.1">
    <property type="nucleotide sequence ID" value="NZ_FXWK01000001.1"/>
</dbReference>
<dbReference type="GO" id="GO:0097367">
    <property type="term" value="F:carbohydrate derivative binding"/>
    <property type="evidence" value="ECO:0007669"/>
    <property type="project" value="InterPro"/>
</dbReference>
<accession>A0A1Y6EIZ5</accession>
<dbReference type="GO" id="GO:0046348">
    <property type="term" value="P:amino sugar catabolic process"/>
    <property type="evidence" value="ECO:0007669"/>
    <property type="project" value="InterPro"/>
</dbReference>
<keyword evidence="5" id="KW-1185">Reference proteome</keyword>
<name>A0A1Y6EIZ5_9HYPH</name>
<dbReference type="InterPro" id="IPR005488">
    <property type="entry name" value="Etherase_MurQ"/>
</dbReference>
<protein>
    <submittedName>
        <fullName evidence="4">N-acetylmuramic acid 6-phosphate etherase</fullName>
    </submittedName>
</protein>
<evidence type="ECO:0000259" key="3">
    <source>
        <dbReference type="PROSITE" id="PS51464"/>
    </source>
</evidence>
<dbReference type="GO" id="GO:0009254">
    <property type="term" value="P:peptidoglycan turnover"/>
    <property type="evidence" value="ECO:0007669"/>
    <property type="project" value="TreeGrafter"/>
</dbReference>
<dbReference type="PANTHER" id="PTHR10088">
    <property type="entry name" value="GLUCOKINASE REGULATORY PROTEIN"/>
    <property type="match status" value="1"/>
</dbReference>
<sequence>MLAPQTEGLHAEAVGLDTRDDQDILALLAAGQSAAADSVATAAPAIAAGAVLAAQAVRDGGRLVYAAAGSSGLMALADALELPGTYGIPRERIVVLLAGGSDALVDMKGGPEDDGQAARSAVEALGLGSKDCLIAITASGYTPYPLAALDAASAAGARTIGIANNAGAPILTRAQVGICLPTPPEVIAGSTRMGAGTAQKIALNMLSTLMAIRLGHVHDGYMVNVVADNAKLRGRARGIVQAIAKVDAETAEIALLQTDGAVKPAVLVALGVGSHEEATTMLGQHGGNLRSALDTLLRR</sequence>
<proteinExistence type="predicted"/>
<evidence type="ECO:0000313" key="5">
    <source>
        <dbReference type="Proteomes" id="UP000194474"/>
    </source>
</evidence>
<dbReference type="InterPro" id="IPR001347">
    <property type="entry name" value="SIS_dom"/>
</dbReference>
<dbReference type="InterPro" id="IPR046348">
    <property type="entry name" value="SIS_dom_sf"/>
</dbReference>
<dbReference type="Gene3D" id="3.40.50.10490">
    <property type="entry name" value="Glucose-6-phosphate isomerase like protein, domain 1"/>
    <property type="match status" value="1"/>
</dbReference>
<dbReference type="GO" id="GO:0016803">
    <property type="term" value="F:ether hydrolase activity"/>
    <property type="evidence" value="ECO:0007669"/>
    <property type="project" value="TreeGrafter"/>
</dbReference>
<dbReference type="Pfam" id="PF22645">
    <property type="entry name" value="GKRP_SIS_N"/>
    <property type="match status" value="1"/>
</dbReference>
<evidence type="ECO:0000313" key="4">
    <source>
        <dbReference type="EMBL" id="SMQ62567.1"/>
    </source>
</evidence>
<dbReference type="InterPro" id="IPR040190">
    <property type="entry name" value="MURQ/GCKR"/>
</dbReference>
<dbReference type="PANTHER" id="PTHR10088:SF4">
    <property type="entry name" value="GLUCOKINASE REGULATORY PROTEIN"/>
    <property type="match status" value="1"/>
</dbReference>
<dbReference type="GO" id="GO:0016835">
    <property type="term" value="F:carbon-oxygen lyase activity"/>
    <property type="evidence" value="ECO:0007669"/>
    <property type="project" value="InterPro"/>
</dbReference>
<feature type="domain" description="SIS" evidence="3">
    <location>
        <begin position="53"/>
        <end position="216"/>
    </location>
</feature>
<dbReference type="Gene3D" id="1.10.8.1080">
    <property type="match status" value="1"/>
</dbReference>
<dbReference type="AlphaFoldDB" id="A0A1Y6EIZ5"/>
<keyword evidence="1" id="KW-0456">Lyase</keyword>
<dbReference type="SUPFAM" id="SSF53697">
    <property type="entry name" value="SIS domain"/>
    <property type="match status" value="1"/>
</dbReference>
<dbReference type="NCBIfam" id="NF003915">
    <property type="entry name" value="PRK05441.1"/>
    <property type="match status" value="1"/>
</dbReference>
<gene>
    <name evidence="4" type="ORF">SAMN06295905_0686</name>
</gene>
<dbReference type="EMBL" id="FXWK01000001">
    <property type="protein sequence ID" value="SMQ62567.1"/>
    <property type="molecule type" value="Genomic_DNA"/>
</dbReference>
<dbReference type="PROSITE" id="PS51464">
    <property type="entry name" value="SIS"/>
    <property type="match status" value="1"/>
</dbReference>
<organism evidence="4 5">
    <name type="scientific">Devosia lucknowensis</name>
    <dbReference type="NCBI Taxonomy" id="1096929"/>
    <lineage>
        <taxon>Bacteria</taxon>
        <taxon>Pseudomonadati</taxon>
        <taxon>Pseudomonadota</taxon>
        <taxon>Alphaproteobacteria</taxon>
        <taxon>Hyphomicrobiales</taxon>
        <taxon>Devosiaceae</taxon>
        <taxon>Devosia</taxon>
    </lineage>
</organism>
<evidence type="ECO:0000256" key="2">
    <source>
        <dbReference type="ARBA" id="ARBA00023277"/>
    </source>
</evidence>
<keyword evidence="2" id="KW-0119">Carbohydrate metabolism</keyword>
<dbReference type="Proteomes" id="UP000194474">
    <property type="component" value="Unassembled WGS sequence"/>
</dbReference>